<dbReference type="EMBL" id="PQIB02000016">
    <property type="protein sequence ID" value="RLM61174.1"/>
    <property type="molecule type" value="Genomic_DNA"/>
</dbReference>
<name>A0A3L6PMV5_PANMI</name>
<proteinExistence type="predicted"/>
<protein>
    <submittedName>
        <fullName evidence="1">Uncharacterized protein</fullName>
    </submittedName>
</protein>
<reference evidence="2" key="1">
    <citation type="journal article" date="2019" name="Nat. Commun.">
        <title>The genome of broomcorn millet.</title>
        <authorList>
            <person name="Zou C."/>
            <person name="Miki D."/>
            <person name="Li D."/>
            <person name="Tang Q."/>
            <person name="Xiao L."/>
            <person name="Rajput S."/>
            <person name="Deng P."/>
            <person name="Jia W."/>
            <person name="Huang R."/>
            <person name="Zhang M."/>
            <person name="Sun Y."/>
            <person name="Hu J."/>
            <person name="Fu X."/>
            <person name="Schnable P.S."/>
            <person name="Li F."/>
            <person name="Zhang H."/>
            <person name="Feng B."/>
            <person name="Zhu X."/>
            <person name="Liu R."/>
            <person name="Schnable J.C."/>
            <person name="Zhu J.-K."/>
            <person name="Zhang H."/>
        </authorList>
    </citation>
    <scope>NUCLEOTIDE SEQUENCE [LARGE SCALE GENOMIC DNA]</scope>
</reference>
<evidence type="ECO:0000313" key="1">
    <source>
        <dbReference type="EMBL" id="RLM61174.1"/>
    </source>
</evidence>
<accession>A0A3L6PMV5</accession>
<sequence length="65" mass="7255">MGRMIVPKIFSSTVVIEILNSLHKAILVSSTYMSPREIGDRRATMCRSSIENLAEVSNAAFLREL</sequence>
<evidence type="ECO:0000313" key="2">
    <source>
        <dbReference type="Proteomes" id="UP000275267"/>
    </source>
</evidence>
<keyword evidence="2" id="KW-1185">Reference proteome</keyword>
<dbReference type="AlphaFoldDB" id="A0A3L6PMV5"/>
<dbReference type="Proteomes" id="UP000275267">
    <property type="component" value="Unassembled WGS sequence"/>
</dbReference>
<organism evidence="1 2">
    <name type="scientific">Panicum miliaceum</name>
    <name type="common">Proso millet</name>
    <name type="synonym">Broomcorn millet</name>
    <dbReference type="NCBI Taxonomy" id="4540"/>
    <lineage>
        <taxon>Eukaryota</taxon>
        <taxon>Viridiplantae</taxon>
        <taxon>Streptophyta</taxon>
        <taxon>Embryophyta</taxon>
        <taxon>Tracheophyta</taxon>
        <taxon>Spermatophyta</taxon>
        <taxon>Magnoliopsida</taxon>
        <taxon>Liliopsida</taxon>
        <taxon>Poales</taxon>
        <taxon>Poaceae</taxon>
        <taxon>PACMAD clade</taxon>
        <taxon>Panicoideae</taxon>
        <taxon>Panicodae</taxon>
        <taxon>Paniceae</taxon>
        <taxon>Panicinae</taxon>
        <taxon>Panicum</taxon>
        <taxon>Panicum sect. Panicum</taxon>
    </lineage>
</organism>
<comment type="caution">
    <text evidence="1">The sequence shown here is derived from an EMBL/GenBank/DDBJ whole genome shotgun (WGS) entry which is preliminary data.</text>
</comment>
<gene>
    <name evidence="1" type="ORF">C2845_PM14G20890</name>
</gene>